<comment type="pathway">
    <text evidence="5">Quinol/quinone metabolism; menaquinone biosynthesis.</text>
</comment>
<dbReference type="InterPro" id="IPR050237">
    <property type="entry name" value="ATP-dep_AMP-bd_enzyme"/>
</dbReference>
<dbReference type="Pfam" id="PF13193">
    <property type="entry name" value="AMP-binding_C"/>
    <property type="match status" value="1"/>
</dbReference>
<comment type="caution">
    <text evidence="8">The sequence shown here is derived from an EMBL/GenBank/DDBJ whole genome shotgun (WGS) entry which is preliminary data.</text>
</comment>
<reference evidence="8 9" key="1">
    <citation type="journal article" date="2015" name="Genome Announc.">
        <title>Expanding the biotechnology potential of lactobacilli through comparative genomics of 213 strains and associated genera.</title>
        <authorList>
            <person name="Sun Z."/>
            <person name="Harris H.M."/>
            <person name="McCann A."/>
            <person name="Guo C."/>
            <person name="Argimon S."/>
            <person name="Zhang W."/>
            <person name="Yang X."/>
            <person name="Jeffery I.B."/>
            <person name="Cooney J.C."/>
            <person name="Kagawa T.F."/>
            <person name="Liu W."/>
            <person name="Song Y."/>
            <person name="Salvetti E."/>
            <person name="Wrobel A."/>
            <person name="Rasinkangas P."/>
            <person name="Parkhill J."/>
            <person name="Rea M.C."/>
            <person name="O'Sullivan O."/>
            <person name="Ritari J."/>
            <person name="Douillard F.P."/>
            <person name="Paul Ross R."/>
            <person name="Yang R."/>
            <person name="Briner A.E."/>
            <person name="Felis G.E."/>
            <person name="de Vos W.M."/>
            <person name="Barrangou R."/>
            <person name="Klaenhammer T.R."/>
            <person name="Caufield P.W."/>
            <person name="Cui Y."/>
            <person name="Zhang H."/>
            <person name="O'Toole P.W."/>
        </authorList>
    </citation>
    <scope>NUCLEOTIDE SEQUENCE [LARGE SCALE GENOMIC DNA]</scope>
    <source>
        <strain evidence="8 9">DSM 14857</strain>
    </source>
</reference>
<accession>A0A0R1SLP5</accession>
<dbReference type="GO" id="GO:0008756">
    <property type="term" value="F:o-succinylbenzoate-CoA ligase activity"/>
    <property type="evidence" value="ECO:0007669"/>
    <property type="project" value="UniProtKB-UniRule"/>
</dbReference>
<dbReference type="STRING" id="1423815.FC27_GL002141"/>
<keyword evidence="4 5" id="KW-0067">ATP-binding</keyword>
<gene>
    <name evidence="5" type="primary">menE</name>
    <name evidence="8" type="ORF">FC27_GL002141</name>
</gene>
<comment type="function">
    <text evidence="5">Converts 2-succinylbenzoate (OSB) to 2-succinylbenzoyl-CoA (OSB-CoA).</text>
</comment>
<comment type="pathway">
    <text evidence="5">Quinol/quinone metabolism; 1,4-dihydroxy-2-naphthoate biosynthesis; 1,4-dihydroxy-2-naphthoate from chorismate: step 5/7.</text>
</comment>
<comment type="catalytic activity">
    <reaction evidence="5">
        <text>2-succinylbenzoate + ATP + CoA = 2-succinylbenzoyl-CoA + AMP + diphosphate</text>
        <dbReference type="Rhea" id="RHEA:17009"/>
        <dbReference type="ChEBI" id="CHEBI:18325"/>
        <dbReference type="ChEBI" id="CHEBI:30616"/>
        <dbReference type="ChEBI" id="CHEBI:33019"/>
        <dbReference type="ChEBI" id="CHEBI:57287"/>
        <dbReference type="ChEBI" id="CHEBI:57364"/>
        <dbReference type="ChEBI" id="CHEBI:456215"/>
        <dbReference type="EC" id="6.2.1.26"/>
    </reaction>
</comment>
<name>A0A0R1SLP5_9LACO</name>
<keyword evidence="3 5" id="KW-0547">Nucleotide-binding</keyword>
<dbReference type="InterPro" id="IPR045851">
    <property type="entry name" value="AMP-bd_C_sf"/>
</dbReference>
<keyword evidence="1 5" id="KW-0474">Menaquinone biosynthesis</keyword>
<evidence type="ECO:0000256" key="2">
    <source>
        <dbReference type="ARBA" id="ARBA00022598"/>
    </source>
</evidence>
<dbReference type="OrthoDB" id="9762242at2"/>
<dbReference type="SUPFAM" id="SSF56801">
    <property type="entry name" value="Acetyl-CoA synthetase-like"/>
    <property type="match status" value="1"/>
</dbReference>
<dbReference type="NCBIfam" id="TIGR01923">
    <property type="entry name" value="menE"/>
    <property type="match status" value="1"/>
</dbReference>
<dbReference type="PANTHER" id="PTHR43767">
    <property type="entry name" value="LONG-CHAIN-FATTY-ACID--COA LIGASE"/>
    <property type="match status" value="1"/>
</dbReference>
<dbReference type="RefSeq" id="WP_010625143.1">
    <property type="nucleotide sequence ID" value="NZ_AZFA01000008.1"/>
</dbReference>
<evidence type="ECO:0000256" key="5">
    <source>
        <dbReference type="HAMAP-Rule" id="MF_00731"/>
    </source>
</evidence>
<proteinExistence type="inferred from homology"/>
<evidence type="ECO:0000259" key="6">
    <source>
        <dbReference type="Pfam" id="PF00501"/>
    </source>
</evidence>
<keyword evidence="9" id="KW-1185">Reference proteome</keyword>
<dbReference type="GO" id="GO:0009234">
    <property type="term" value="P:menaquinone biosynthetic process"/>
    <property type="evidence" value="ECO:0007669"/>
    <property type="project" value="UniProtKB-UniRule"/>
</dbReference>
<dbReference type="InterPro" id="IPR020845">
    <property type="entry name" value="AMP-binding_CS"/>
</dbReference>
<dbReference type="HAMAP" id="MF_00731">
    <property type="entry name" value="MenE"/>
    <property type="match status" value="1"/>
</dbReference>
<dbReference type="EC" id="6.2.1.26" evidence="5"/>
<protein>
    <recommendedName>
        <fullName evidence="5">2-succinylbenzoate--CoA ligase</fullName>
        <ecNumber evidence="5">6.2.1.26</ecNumber>
    </recommendedName>
    <alternativeName>
        <fullName evidence="5">o-succinylbenzoyl-CoA synthetase</fullName>
        <shortName evidence="5">OSB-CoA synthetase</shortName>
    </alternativeName>
</protein>
<organism evidence="8 9">
    <name type="scientific">Companilactobacillus versmoldensis DSM 14857 = KCTC 3814</name>
    <dbReference type="NCBI Taxonomy" id="1423815"/>
    <lineage>
        <taxon>Bacteria</taxon>
        <taxon>Bacillati</taxon>
        <taxon>Bacillota</taxon>
        <taxon>Bacilli</taxon>
        <taxon>Lactobacillales</taxon>
        <taxon>Lactobacillaceae</taxon>
        <taxon>Companilactobacillus</taxon>
    </lineage>
</organism>
<evidence type="ECO:0000313" key="9">
    <source>
        <dbReference type="Proteomes" id="UP000051647"/>
    </source>
</evidence>
<dbReference type="EMBL" id="AZFA01000008">
    <property type="protein sequence ID" value="KRL67027.1"/>
    <property type="molecule type" value="Genomic_DNA"/>
</dbReference>
<dbReference type="Gene3D" id="3.40.50.12780">
    <property type="entry name" value="N-terminal domain of ligase-like"/>
    <property type="match status" value="1"/>
</dbReference>
<dbReference type="PANTHER" id="PTHR43767:SF1">
    <property type="entry name" value="NONRIBOSOMAL PEPTIDE SYNTHASE PES1 (EUROFUNG)-RELATED"/>
    <property type="match status" value="1"/>
</dbReference>
<keyword evidence="2 5" id="KW-0436">Ligase</keyword>
<evidence type="ECO:0000259" key="7">
    <source>
        <dbReference type="Pfam" id="PF13193"/>
    </source>
</evidence>
<dbReference type="PATRIC" id="fig|1423815.3.peg.2195"/>
<dbReference type="Proteomes" id="UP000051647">
    <property type="component" value="Unassembled WGS sequence"/>
</dbReference>
<feature type="domain" description="AMP-binding enzyme C-terminal" evidence="7">
    <location>
        <begin position="396"/>
        <end position="471"/>
    </location>
</feature>
<dbReference type="Pfam" id="PF00501">
    <property type="entry name" value="AMP-binding"/>
    <property type="match status" value="1"/>
</dbReference>
<evidence type="ECO:0000256" key="3">
    <source>
        <dbReference type="ARBA" id="ARBA00022741"/>
    </source>
</evidence>
<dbReference type="GO" id="GO:0005524">
    <property type="term" value="F:ATP binding"/>
    <property type="evidence" value="ECO:0007669"/>
    <property type="project" value="UniProtKB-KW"/>
</dbReference>
<dbReference type="Gene3D" id="3.30.300.30">
    <property type="match status" value="1"/>
</dbReference>
<evidence type="ECO:0000313" key="8">
    <source>
        <dbReference type="EMBL" id="KRL67027.1"/>
    </source>
</evidence>
<comment type="similarity">
    <text evidence="5">Belongs to the ATP-dependent AMP-binding enzyme family. MenE subfamily.</text>
</comment>
<sequence>MENWLTKRAALSPNKVALIYQYTDFTFAELNSTVQLYASKLFNFGIKKNDRIAVFSGNSFNGYVATLALQQVGAQIVFLNTRLSAAELSFQIKDSEAKLVLADDSIKLDQLRKIDEPVTVMSKILSMERSPAYSPVAEFNNDEVTSIMYTSGTSGRPKGVLQTFGNHFYSAIGMSLNLGINDHDSWVMTVPIYHISGFSIMMRSLVYGIPVYLIEKFDVKYINNILINERASIISLVPTMLKRALNDLQVGQTYNDNFRCVFLGGGPIDNWTLLRCQLLEIPVIQSYGMTETASNVVALNFQDAQRKVGSSGQPLFPVQLRITEQDEKGVGNIEIKAPNVAKGYLNRPDLFAAKMTDDGFYQTGDLGHLDDENFLYVNGRKDDMIISGGENIYPEEVENIYAKIEGLESIAIIGESNDDWGQVPVAYITTADKTFLNGPDLIEYGRSRLAHYKVPREFRLISQMPLTSSGKILRRKLDQVDYEKL</sequence>
<dbReference type="InterPro" id="IPR010192">
    <property type="entry name" value="MenE"/>
</dbReference>
<evidence type="ECO:0000256" key="4">
    <source>
        <dbReference type="ARBA" id="ARBA00022840"/>
    </source>
</evidence>
<dbReference type="UniPathway" id="UPA00079"/>
<dbReference type="UniPathway" id="UPA01057">
    <property type="reaction ID" value="UER00166"/>
</dbReference>
<dbReference type="InterPro" id="IPR000873">
    <property type="entry name" value="AMP-dep_synth/lig_dom"/>
</dbReference>
<dbReference type="eggNOG" id="COG0318">
    <property type="taxonomic scope" value="Bacteria"/>
</dbReference>
<dbReference type="NCBIfam" id="NF002966">
    <property type="entry name" value="PRK03640.1"/>
    <property type="match status" value="1"/>
</dbReference>
<dbReference type="InterPro" id="IPR042099">
    <property type="entry name" value="ANL_N_sf"/>
</dbReference>
<dbReference type="InterPro" id="IPR025110">
    <property type="entry name" value="AMP-bd_C"/>
</dbReference>
<evidence type="ECO:0000256" key="1">
    <source>
        <dbReference type="ARBA" id="ARBA00022428"/>
    </source>
</evidence>
<feature type="domain" description="AMP-dependent synthetase/ligase" evidence="6">
    <location>
        <begin position="6"/>
        <end position="345"/>
    </location>
</feature>
<dbReference type="PROSITE" id="PS00455">
    <property type="entry name" value="AMP_BINDING"/>
    <property type="match status" value="1"/>
</dbReference>
<dbReference type="AlphaFoldDB" id="A0A0R1SLP5"/>